<proteinExistence type="predicted"/>
<reference evidence="1 2" key="1">
    <citation type="submission" date="2022-06" db="EMBL/GenBank/DDBJ databases">
        <title>Isolation of gut microbiota from human fecal samples.</title>
        <authorList>
            <person name="Pamer E.G."/>
            <person name="Barat B."/>
            <person name="Waligurski E."/>
            <person name="Medina S."/>
            <person name="Paddock L."/>
            <person name="Mostad J."/>
        </authorList>
    </citation>
    <scope>NUCLEOTIDE SEQUENCE [LARGE SCALE GENOMIC DNA]</scope>
    <source>
        <strain evidence="1 2">DFI.9.90</strain>
    </source>
</reference>
<accession>A0AAW5K6U8</accession>
<organism evidence="1 2">
    <name type="scientific">Cloacibacillus evryensis</name>
    <dbReference type="NCBI Taxonomy" id="508460"/>
    <lineage>
        <taxon>Bacteria</taxon>
        <taxon>Thermotogati</taxon>
        <taxon>Synergistota</taxon>
        <taxon>Synergistia</taxon>
        <taxon>Synergistales</taxon>
        <taxon>Synergistaceae</taxon>
        <taxon>Cloacibacillus</taxon>
    </lineage>
</organism>
<gene>
    <name evidence="1" type="ORF">NE630_10525</name>
</gene>
<dbReference type="Proteomes" id="UP001205919">
    <property type="component" value="Unassembled WGS sequence"/>
</dbReference>
<evidence type="ECO:0000313" key="2">
    <source>
        <dbReference type="Proteomes" id="UP001205919"/>
    </source>
</evidence>
<keyword evidence="2" id="KW-1185">Reference proteome</keyword>
<name>A0AAW5K6U8_9BACT</name>
<sequence length="56" mass="5825">MIATIVISILLFAAVIAILMKINKDRREGKSSCGCGGSCGSCSGSTICHPPKKDNK</sequence>
<protein>
    <submittedName>
        <fullName evidence="1">FeoB-associated Cys-rich membrane protein</fullName>
    </submittedName>
</protein>
<dbReference type="AlphaFoldDB" id="A0AAW5K6U8"/>
<evidence type="ECO:0000313" key="1">
    <source>
        <dbReference type="EMBL" id="MCQ4814864.1"/>
    </source>
</evidence>
<dbReference type="GeneID" id="95757907"/>
<dbReference type="Pfam" id="PF12669">
    <property type="entry name" value="FeoB_associated"/>
    <property type="match status" value="1"/>
</dbReference>
<dbReference type="RefSeq" id="WP_008709191.1">
    <property type="nucleotide sequence ID" value="NZ_CABKQM010000003.1"/>
</dbReference>
<dbReference type="EMBL" id="JANFYT010000022">
    <property type="protein sequence ID" value="MCQ4814864.1"/>
    <property type="molecule type" value="Genomic_DNA"/>
</dbReference>
<comment type="caution">
    <text evidence="1">The sequence shown here is derived from an EMBL/GenBank/DDBJ whole genome shotgun (WGS) entry which is preliminary data.</text>
</comment>